<dbReference type="Pfam" id="PF01521">
    <property type="entry name" value="Fe-S_biosyn"/>
    <property type="match status" value="1"/>
</dbReference>
<dbReference type="InterPro" id="IPR016092">
    <property type="entry name" value="ATAP"/>
</dbReference>
<dbReference type="EMBL" id="PDSL01000064">
    <property type="protein sequence ID" value="PIE31823.1"/>
    <property type="molecule type" value="Genomic_DNA"/>
</dbReference>
<dbReference type="InterPro" id="IPR000361">
    <property type="entry name" value="ATAP_core_dom"/>
</dbReference>
<dbReference type="PANTHER" id="PTHR43011:SF1">
    <property type="entry name" value="IRON-SULFUR CLUSTER ASSEMBLY 2 HOMOLOG, MITOCHONDRIAL"/>
    <property type="match status" value="1"/>
</dbReference>
<name>A0A2G6K837_9ACTN</name>
<organism evidence="2 3">
    <name type="scientific">Ilumatobacter coccineus</name>
    <dbReference type="NCBI Taxonomy" id="467094"/>
    <lineage>
        <taxon>Bacteria</taxon>
        <taxon>Bacillati</taxon>
        <taxon>Actinomycetota</taxon>
        <taxon>Acidimicrobiia</taxon>
        <taxon>Acidimicrobiales</taxon>
        <taxon>Ilumatobacteraceae</taxon>
        <taxon>Ilumatobacter</taxon>
    </lineage>
</organism>
<proteinExistence type="predicted"/>
<feature type="domain" description="Core" evidence="1">
    <location>
        <begin position="2"/>
        <end position="103"/>
    </location>
</feature>
<evidence type="ECO:0000313" key="3">
    <source>
        <dbReference type="Proteomes" id="UP000230914"/>
    </source>
</evidence>
<evidence type="ECO:0000313" key="2">
    <source>
        <dbReference type="EMBL" id="PIE31823.1"/>
    </source>
</evidence>
<dbReference type="GO" id="GO:0005506">
    <property type="term" value="F:iron ion binding"/>
    <property type="evidence" value="ECO:0007669"/>
    <property type="project" value="TreeGrafter"/>
</dbReference>
<evidence type="ECO:0000259" key="1">
    <source>
        <dbReference type="Pfam" id="PF01521"/>
    </source>
</evidence>
<accession>A0A2G6K837</accession>
<dbReference type="SUPFAM" id="SSF89360">
    <property type="entry name" value="HesB-like domain"/>
    <property type="match status" value="1"/>
</dbReference>
<gene>
    <name evidence="2" type="ORF">CSA55_04725</name>
</gene>
<sequence>MITLTDTAVSKVKQLMDAEGADEHALRVVVHPGGCKGFAYEMYFDSLIGDTDARADFAEAVTVVADESSAQLLVGATLDYVEGNEGSGFAITNPNATSGCGCGRNGSH</sequence>
<reference evidence="2 3" key="1">
    <citation type="submission" date="2017-10" db="EMBL/GenBank/DDBJ databases">
        <title>Novel microbial diversity and functional potential in the marine mammal oral microbiome.</title>
        <authorList>
            <person name="Dudek N.K."/>
            <person name="Sun C.L."/>
            <person name="Burstein D."/>
            <person name="Kantor R.S."/>
            <person name="Aliaga Goltsman D.S."/>
            <person name="Bik E.M."/>
            <person name="Thomas B.C."/>
            <person name="Banfield J.F."/>
            <person name="Relman D.A."/>
        </authorList>
    </citation>
    <scope>NUCLEOTIDE SEQUENCE [LARGE SCALE GENOMIC DNA]</scope>
    <source>
        <strain evidence="2">DOLJORAL78_61_10</strain>
    </source>
</reference>
<dbReference type="AlphaFoldDB" id="A0A2G6K837"/>
<dbReference type="GO" id="GO:0051539">
    <property type="term" value="F:4 iron, 4 sulfur cluster binding"/>
    <property type="evidence" value="ECO:0007669"/>
    <property type="project" value="TreeGrafter"/>
</dbReference>
<dbReference type="GO" id="GO:0051537">
    <property type="term" value="F:2 iron, 2 sulfur cluster binding"/>
    <property type="evidence" value="ECO:0007669"/>
    <property type="project" value="TreeGrafter"/>
</dbReference>
<dbReference type="InterPro" id="IPR035903">
    <property type="entry name" value="HesB-like_dom_sf"/>
</dbReference>
<dbReference type="GO" id="GO:0016226">
    <property type="term" value="P:iron-sulfur cluster assembly"/>
    <property type="evidence" value="ECO:0007669"/>
    <property type="project" value="InterPro"/>
</dbReference>
<dbReference type="PANTHER" id="PTHR43011">
    <property type="entry name" value="IRON-SULFUR CLUSTER ASSEMBLY 2 HOMOLOG, MITOCHONDRIAL"/>
    <property type="match status" value="1"/>
</dbReference>
<dbReference type="Proteomes" id="UP000230914">
    <property type="component" value="Unassembled WGS sequence"/>
</dbReference>
<dbReference type="Gene3D" id="2.60.300.12">
    <property type="entry name" value="HesB-like domain"/>
    <property type="match status" value="1"/>
</dbReference>
<dbReference type="NCBIfam" id="TIGR00049">
    <property type="entry name" value="iron-sulfur cluster assembly accessory protein"/>
    <property type="match status" value="1"/>
</dbReference>
<comment type="caution">
    <text evidence="2">The sequence shown here is derived from an EMBL/GenBank/DDBJ whole genome shotgun (WGS) entry which is preliminary data.</text>
</comment>
<protein>
    <submittedName>
        <fullName evidence="2">Iron-sulfur cluster insertion protein ErpA</fullName>
    </submittedName>
</protein>